<organism evidence="1 2">
    <name type="scientific">Catharanthus roseus</name>
    <name type="common">Madagascar periwinkle</name>
    <name type="synonym">Vinca rosea</name>
    <dbReference type="NCBI Taxonomy" id="4058"/>
    <lineage>
        <taxon>Eukaryota</taxon>
        <taxon>Viridiplantae</taxon>
        <taxon>Streptophyta</taxon>
        <taxon>Embryophyta</taxon>
        <taxon>Tracheophyta</taxon>
        <taxon>Spermatophyta</taxon>
        <taxon>Magnoliopsida</taxon>
        <taxon>eudicotyledons</taxon>
        <taxon>Gunneridae</taxon>
        <taxon>Pentapetalae</taxon>
        <taxon>asterids</taxon>
        <taxon>lamiids</taxon>
        <taxon>Gentianales</taxon>
        <taxon>Apocynaceae</taxon>
        <taxon>Rauvolfioideae</taxon>
        <taxon>Vinceae</taxon>
        <taxon>Catharanthinae</taxon>
        <taxon>Catharanthus</taxon>
    </lineage>
</organism>
<keyword evidence="2" id="KW-1185">Reference proteome</keyword>
<dbReference type="EMBL" id="CM044703">
    <property type="protein sequence ID" value="KAI5671294.1"/>
    <property type="molecule type" value="Genomic_DNA"/>
</dbReference>
<proteinExistence type="predicted"/>
<reference evidence="2" key="1">
    <citation type="journal article" date="2023" name="Nat. Plants">
        <title>Single-cell RNA sequencing provides a high-resolution roadmap for understanding the multicellular compartmentation of specialized metabolism.</title>
        <authorList>
            <person name="Sun S."/>
            <person name="Shen X."/>
            <person name="Li Y."/>
            <person name="Li Y."/>
            <person name="Wang S."/>
            <person name="Li R."/>
            <person name="Zhang H."/>
            <person name="Shen G."/>
            <person name="Guo B."/>
            <person name="Wei J."/>
            <person name="Xu J."/>
            <person name="St-Pierre B."/>
            <person name="Chen S."/>
            <person name="Sun C."/>
        </authorList>
    </citation>
    <scope>NUCLEOTIDE SEQUENCE [LARGE SCALE GENOMIC DNA]</scope>
</reference>
<evidence type="ECO:0000313" key="2">
    <source>
        <dbReference type="Proteomes" id="UP001060085"/>
    </source>
</evidence>
<evidence type="ECO:0000313" key="1">
    <source>
        <dbReference type="EMBL" id="KAI5671294.1"/>
    </source>
</evidence>
<sequence>MDILSHHNTSYDPYAHALSLSIHMPELDPTQYFSKTPLNEVSGLQFFEQLVGSVQVDSSYSGAKYGAIDRGNPSFDAGLGKDSDTSQSEEAIRVGSLRIHSGEDDEDEREDAGGHDDDDNDDDDDNGNGDGDDHETVPMVEASSSGHRPTPGKSRPPTNPTQRKKAKNDGWEQTCPANGGPQDPVLVPSYSGHVAGSIWRGQDRGILKSRSRYVSLTDSSIGINGQDLVSVAKSPRSRLSTEQMDACYVLYLLGSSLFTDKSLDIAVFSYVCTSGETESEVVQTAYPEVCGVRSQNGEQINRHTHSFRHDDC</sequence>
<dbReference type="Proteomes" id="UP001060085">
    <property type="component" value="Linkage Group LG03"/>
</dbReference>
<accession>A0ACC0BF76</accession>
<gene>
    <name evidence="1" type="ORF">M9H77_11658</name>
</gene>
<comment type="caution">
    <text evidence="1">The sequence shown here is derived from an EMBL/GenBank/DDBJ whole genome shotgun (WGS) entry which is preliminary data.</text>
</comment>
<name>A0ACC0BF76_CATRO</name>
<protein>
    <submittedName>
        <fullName evidence="1">Uncharacterized protein</fullName>
    </submittedName>
</protein>